<dbReference type="InterPro" id="IPR004919">
    <property type="entry name" value="GmrSD_N"/>
</dbReference>
<keyword evidence="3" id="KW-1185">Reference proteome</keyword>
<comment type="caution">
    <text evidence="2">The sequence shown here is derived from an EMBL/GenBank/DDBJ whole genome shotgun (WGS) entry which is preliminary data.</text>
</comment>
<proteinExistence type="predicted"/>
<evidence type="ECO:0000313" key="2">
    <source>
        <dbReference type="EMBL" id="MDF9299741.1"/>
    </source>
</evidence>
<dbReference type="RefSeq" id="WP_199404377.1">
    <property type="nucleotide sequence ID" value="NZ_JAOZFC020000001.1"/>
</dbReference>
<evidence type="ECO:0000313" key="3">
    <source>
        <dbReference type="Proteomes" id="UP001146336"/>
    </source>
</evidence>
<dbReference type="Proteomes" id="UP001146336">
    <property type="component" value="Unassembled WGS sequence"/>
</dbReference>
<dbReference type="PANTHER" id="PTHR35149:SF1">
    <property type="entry name" value="DUF5655 DOMAIN-CONTAINING PROTEIN"/>
    <property type="match status" value="1"/>
</dbReference>
<evidence type="ECO:0000259" key="1">
    <source>
        <dbReference type="Pfam" id="PF03235"/>
    </source>
</evidence>
<feature type="domain" description="GmrSD restriction endonucleases N-terminal" evidence="1">
    <location>
        <begin position="18"/>
        <end position="253"/>
    </location>
</feature>
<gene>
    <name evidence="2" type="ORF">OIT47_005550</name>
</gene>
<organism evidence="2 3">
    <name type="scientific">Weissella fermenti</name>
    <dbReference type="NCBI Taxonomy" id="2987699"/>
    <lineage>
        <taxon>Bacteria</taxon>
        <taxon>Bacillati</taxon>
        <taxon>Bacillota</taxon>
        <taxon>Bacilli</taxon>
        <taxon>Lactobacillales</taxon>
        <taxon>Lactobacillaceae</taxon>
        <taxon>Weissella</taxon>
    </lineage>
</organism>
<protein>
    <submittedName>
        <fullName evidence="2">DUF262 domain-containing protein</fullName>
    </submittedName>
</protein>
<reference evidence="2" key="1">
    <citation type="submission" date="2023-03" db="EMBL/GenBank/DDBJ databases">
        <title>Comparative genomics of Weissella fermenti BK2, and weissella type species.</title>
        <authorList>
            <person name="Lee J.K."/>
            <person name="Baek J.H."/>
            <person name="Kim J.M."/>
            <person name="Choi D.G."/>
            <person name="Jeon C.O."/>
        </authorList>
    </citation>
    <scope>NUCLEOTIDE SEQUENCE</scope>
    <source>
        <strain evidence="2">BK2</strain>
    </source>
</reference>
<name>A0ABT6D2T1_9LACO</name>
<dbReference type="PANTHER" id="PTHR35149">
    <property type="entry name" value="SLL5132 PROTEIN"/>
    <property type="match status" value="1"/>
</dbReference>
<dbReference type="EMBL" id="JAOZFC020000001">
    <property type="protein sequence ID" value="MDF9299741.1"/>
    <property type="molecule type" value="Genomic_DNA"/>
</dbReference>
<dbReference type="Pfam" id="PF03235">
    <property type="entry name" value="GmrSD_N"/>
    <property type="match status" value="1"/>
</dbReference>
<accession>A0ABT6D2T1</accession>
<sequence length="579" mass="67356">MGVPIKIPQPAGLTMEMLFQQNVFSVPVYQRNYSWKQNEVLDFWRDLEDLIEERRNNHFFGQVVTFNHDNIQDLIDGQQRMTTSTIFLAVIRDTAQKMLTDEADQLTQDSRDTLRDIMRDINQRLIRGENGEQATLKLQVSSESDRELQDYFYKRTHSQDVNYLDNSQKTEPMKNMDAAYLEFQRGIDKSLSQKKTLGERINLLDRTLRTFIEKFYVVMISAPTQRDAFIIFETLNSRGADLKPSDIIKNHIMFLLEDDLENTNLLWAKVSDQLNADSDRITSYIRSYWTATRRLVTEGALYRSLSQELNSKSEGKDFLDDLVELVHAYDVLENPWSPVANRDLFKNRMLHAEIDILDKMSVKLYYPIFLSMRKQRFDEQQIAQVLHQVISIFVRHRTILNNGTNTLESGFATTANKIYRGELTSVNDINTDLKRPVMLHSDADVLAAFSVLSKDGGQRGQKKWALTYLLSELAYADNEEDYYEDVFREDKYELVRIAELNDMTDDVDTDHESRIGNWTLIEKAYKFDERDADGKYQALHGSLFPGNDVLAEQVKQGWNNDAVDARQNKMSDNVVVIWQ</sequence>